<reference evidence="2" key="1">
    <citation type="submission" date="2022-04" db="EMBL/GenBank/DDBJ databases">
        <authorList>
            <person name="Hwangbo M."/>
            <person name="Wang B."/>
            <person name="Gill J.J."/>
            <person name="Chu K.-H."/>
            <person name="Young R."/>
        </authorList>
    </citation>
    <scope>NUCLEOTIDE SEQUENCE</scope>
</reference>
<evidence type="ECO:0000256" key="1">
    <source>
        <dbReference type="SAM" id="MobiDB-lite"/>
    </source>
</evidence>
<evidence type="ECO:0000313" key="3">
    <source>
        <dbReference type="Proteomes" id="UP001057233"/>
    </source>
</evidence>
<feature type="compositionally biased region" description="Low complexity" evidence="1">
    <location>
        <begin position="20"/>
        <end position="33"/>
    </location>
</feature>
<feature type="compositionally biased region" description="Low complexity" evidence="1">
    <location>
        <begin position="256"/>
        <end position="266"/>
    </location>
</feature>
<protein>
    <submittedName>
        <fullName evidence="2">DNA primase</fullName>
    </submittedName>
</protein>
<sequence length="714" mass="77305">MTQPVTDFQARLAALRESQAAAVPQPVSPAQPVISAPKTEGTLDDGAKSALRELDLLTVYKRWFNPVSERQGGNDEVNLSCFNDDFHKNGDRNPQFGINTRTNVYYCHACEVSGDIIDLAANHYGYADGNHKCPPDLVHVAVKDAGTELCGFKFKPSKAGYQRENIRTIDVGAVAGGKPVSVPPVVPPAAAVPAPDAGGDPAAPGSGESGRQAVPVPALNLGPAPAAPGKPAGGLVLATFAPRNASATPNLAGFTPPAAALAPAAPSQQGTDPDPEDDDERILAADFGLDWRSLVPENTPLRMYLDIVTADDSPEEFHFWNFMSLIGLTMGKKVFIPDGSPVFGNLFTCVIGRTGLGKSRAEKPLNSLILKAAKFDEDDHQTNGIRVVKNPGSGEYIMKQFGHEVPDPASPPGQKRPNMLRNASVKALIRWPEMATMVGKSAGRGSIISQTIIELYDCPDHIGGGSLTNGTYGADNPFGAVATTTQLDAIRKLVSGDDVASGFLNRWLFVIGPEKPVQPFIRILDMDPMVPHVKRLLDWSERRNRVAGGHQWFTDDALLEARRFLIEVAHPLEKEDAILARSMVTFKKLCLLFSANMMEDGISLAAVKQAEVAFDYLIDCLKHIGVRIARSEGEIHEQAIMDHIRKFPLSSDMLKQSQIRQKVSRKQGIDPELVDRLLERLEGLGVIEKFVPAPTAGSKIGRPKATRWMLREED</sequence>
<dbReference type="InterPro" id="IPR036977">
    <property type="entry name" value="DNA_primase_Znf_CHC2"/>
</dbReference>
<feature type="compositionally biased region" description="Low complexity" evidence="1">
    <location>
        <begin position="191"/>
        <end position="206"/>
    </location>
</feature>
<dbReference type="GO" id="GO:0003677">
    <property type="term" value="F:DNA binding"/>
    <property type="evidence" value="ECO:0007669"/>
    <property type="project" value="InterPro"/>
</dbReference>
<feature type="region of interest" description="Disordered" evidence="1">
    <location>
        <begin position="20"/>
        <end position="44"/>
    </location>
</feature>
<feature type="region of interest" description="Disordered" evidence="1">
    <location>
        <begin position="248"/>
        <end position="279"/>
    </location>
</feature>
<keyword evidence="3" id="KW-1185">Reference proteome</keyword>
<feature type="compositionally biased region" description="Low complexity" evidence="1">
    <location>
        <begin position="213"/>
        <end position="222"/>
    </location>
</feature>
<dbReference type="Proteomes" id="UP001057233">
    <property type="component" value="Segment"/>
</dbReference>
<organism evidence="2 3">
    <name type="scientific">Rhodococcus phage Mbo2</name>
    <dbReference type="NCBI Taxonomy" id="2936911"/>
    <lineage>
        <taxon>Viruses</taxon>
        <taxon>Duplodnaviria</taxon>
        <taxon>Heunggongvirae</taxon>
        <taxon>Uroviricota</taxon>
        <taxon>Caudoviricetes</taxon>
        <taxon>Caudoviricetes incertae sedis</taxon>
        <taxon>Mboduovirus</taxon>
        <taxon>Mboduovirus mbo2</taxon>
    </lineage>
</organism>
<name>A0A9E7IFR4_9CAUD</name>
<proteinExistence type="predicted"/>
<dbReference type="GO" id="GO:0008270">
    <property type="term" value="F:zinc ion binding"/>
    <property type="evidence" value="ECO:0007669"/>
    <property type="project" value="InterPro"/>
</dbReference>
<dbReference type="GO" id="GO:0006260">
    <property type="term" value="P:DNA replication"/>
    <property type="evidence" value="ECO:0007669"/>
    <property type="project" value="InterPro"/>
</dbReference>
<dbReference type="EMBL" id="ON191531">
    <property type="protein sequence ID" value="URG17480.1"/>
    <property type="molecule type" value="Genomic_DNA"/>
</dbReference>
<dbReference type="Gene3D" id="3.90.580.10">
    <property type="entry name" value="Zinc finger, CHC2-type domain"/>
    <property type="match status" value="1"/>
</dbReference>
<gene>
    <name evidence="2" type="ORF">Mbo2_110</name>
</gene>
<evidence type="ECO:0000313" key="2">
    <source>
        <dbReference type="EMBL" id="URG17480.1"/>
    </source>
</evidence>
<dbReference type="SUPFAM" id="SSF57783">
    <property type="entry name" value="Zinc beta-ribbon"/>
    <property type="match status" value="1"/>
</dbReference>
<accession>A0A9E7IFR4</accession>
<feature type="region of interest" description="Disordered" evidence="1">
    <location>
        <begin position="191"/>
        <end position="222"/>
    </location>
</feature>